<dbReference type="OrthoDB" id="1436818at2759"/>
<comment type="caution">
    <text evidence="2">The sequence shown here is derived from an EMBL/GenBank/DDBJ whole genome shotgun (WGS) entry which is preliminary data.</text>
</comment>
<protein>
    <recommendedName>
        <fullName evidence="1">Reverse transcriptase Ty1/copia-type domain-containing protein</fullName>
    </recommendedName>
</protein>
<dbReference type="EMBL" id="QJKJ01011135">
    <property type="protein sequence ID" value="RDX71924.1"/>
    <property type="molecule type" value="Genomic_DNA"/>
</dbReference>
<sequence>MALRIHMRKRSAIPNDYVVFLQEYEVDIRDYDGVGCAFQSQKFIYRLKQTYQQLYFKFDKVIILFGFEMNLIDDCIYHKFSGSEYMLLVLHIDDILLASNSMDFFHETMRLLAKNLDMNDFGNAADTTMTNRDKFSLNQMP</sequence>
<organism evidence="2 3">
    <name type="scientific">Mucuna pruriens</name>
    <name type="common">Velvet bean</name>
    <name type="synonym">Dolichos pruriens</name>
    <dbReference type="NCBI Taxonomy" id="157652"/>
    <lineage>
        <taxon>Eukaryota</taxon>
        <taxon>Viridiplantae</taxon>
        <taxon>Streptophyta</taxon>
        <taxon>Embryophyta</taxon>
        <taxon>Tracheophyta</taxon>
        <taxon>Spermatophyta</taxon>
        <taxon>Magnoliopsida</taxon>
        <taxon>eudicotyledons</taxon>
        <taxon>Gunneridae</taxon>
        <taxon>Pentapetalae</taxon>
        <taxon>rosids</taxon>
        <taxon>fabids</taxon>
        <taxon>Fabales</taxon>
        <taxon>Fabaceae</taxon>
        <taxon>Papilionoideae</taxon>
        <taxon>50 kb inversion clade</taxon>
        <taxon>NPAAA clade</taxon>
        <taxon>indigoferoid/millettioid clade</taxon>
        <taxon>Phaseoleae</taxon>
        <taxon>Mucuna</taxon>
    </lineage>
</organism>
<feature type="non-terminal residue" evidence="2">
    <location>
        <position position="1"/>
    </location>
</feature>
<dbReference type="Proteomes" id="UP000257109">
    <property type="component" value="Unassembled WGS sequence"/>
</dbReference>
<accession>A0A371F135</accession>
<name>A0A371F135_MUCPR</name>
<keyword evidence="3" id="KW-1185">Reference proteome</keyword>
<evidence type="ECO:0000259" key="1">
    <source>
        <dbReference type="Pfam" id="PF07727"/>
    </source>
</evidence>
<evidence type="ECO:0000313" key="3">
    <source>
        <dbReference type="Proteomes" id="UP000257109"/>
    </source>
</evidence>
<proteinExistence type="predicted"/>
<evidence type="ECO:0000313" key="2">
    <source>
        <dbReference type="EMBL" id="RDX71924.1"/>
    </source>
</evidence>
<dbReference type="InterPro" id="IPR013103">
    <property type="entry name" value="RVT_2"/>
</dbReference>
<reference evidence="2" key="1">
    <citation type="submission" date="2018-05" db="EMBL/GenBank/DDBJ databases">
        <title>Draft genome of Mucuna pruriens seed.</title>
        <authorList>
            <person name="Nnadi N.E."/>
            <person name="Vos R."/>
            <person name="Hasami M.H."/>
            <person name="Devisetty U.K."/>
            <person name="Aguiy J.C."/>
        </authorList>
    </citation>
    <scope>NUCLEOTIDE SEQUENCE [LARGE SCALE GENOMIC DNA]</scope>
    <source>
        <strain evidence="2">JCA_2017</strain>
    </source>
</reference>
<gene>
    <name evidence="2" type="ORF">CR513_48663</name>
</gene>
<feature type="domain" description="Reverse transcriptase Ty1/copia-type" evidence="1">
    <location>
        <begin position="37"/>
        <end position="124"/>
    </location>
</feature>
<dbReference type="Pfam" id="PF07727">
    <property type="entry name" value="RVT_2"/>
    <property type="match status" value="1"/>
</dbReference>
<dbReference type="AlphaFoldDB" id="A0A371F135"/>